<dbReference type="Proteomes" id="UP000672097">
    <property type="component" value="Unassembled WGS sequence"/>
</dbReference>
<dbReference type="InterPro" id="IPR025979">
    <property type="entry name" value="ChrR-like_cupin_dom"/>
</dbReference>
<reference evidence="2 3" key="1">
    <citation type="submission" date="2021-04" db="EMBL/GenBank/DDBJ databases">
        <title>The genome sequence of type strain Ideonella paludis KCTC 32238.</title>
        <authorList>
            <person name="Liu Y."/>
        </authorList>
    </citation>
    <scope>NUCLEOTIDE SEQUENCE [LARGE SCALE GENOMIC DNA]</scope>
    <source>
        <strain evidence="2 3">KCTC 32238</strain>
    </source>
</reference>
<dbReference type="InterPro" id="IPR011051">
    <property type="entry name" value="RmlC_Cupin_sf"/>
</dbReference>
<gene>
    <name evidence="2" type="ORF">KAK11_04145</name>
</gene>
<evidence type="ECO:0000313" key="2">
    <source>
        <dbReference type="EMBL" id="MBQ0934511.1"/>
    </source>
</evidence>
<dbReference type="Pfam" id="PF12973">
    <property type="entry name" value="Cupin_7"/>
    <property type="match status" value="1"/>
</dbReference>
<feature type="domain" description="ChrR-like cupin" evidence="1">
    <location>
        <begin position="10"/>
        <end position="112"/>
    </location>
</feature>
<dbReference type="SUPFAM" id="SSF51182">
    <property type="entry name" value="RmlC-like cupins"/>
    <property type="match status" value="2"/>
</dbReference>
<accession>A0ABS5DTQ3</accession>
<proteinExistence type="predicted"/>
<evidence type="ECO:0000313" key="3">
    <source>
        <dbReference type="Proteomes" id="UP000672097"/>
    </source>
</evidence>
<name>A0ABS5DTQ3_9BURK</name>
<keyword evidence="3" id="KW-1185">Reference proteome</keyword>
<dbReference type="EMBL" id="JAGQDG010000001">
    <property type="protein sequence ID" value="MBQ0934511.1"/>
    <property type="molecule type" value="Genomic_DNA"/>
</dbReference>
<protein>
    <submittedName>
        <fullName evidence="2">Cupin domain-containing protein</fullName>
    </submittedName>
</protein>
<comment type="caution">
    <text evidence="2">The sequence shown here is derived from an EMBL/GenBank/DDBJ whole genome shotgun (WGS) entry which is preliminary data.</text>
</comment>
<dbReference type="Gene3D" id="2.60.120.10">
    <property type="entry name" value="Jelly Rolls"/>
    <property type="match status" value="1"/>
</dbReference>
<organism evidence="2 3">
    <name type="scientific">Ideonella paludis</name>
    <dbReference type="NCBI Taxonomy" id="1233411"/>
    <lineage>
        <taxon>Bacteria</taxon>
        <taxon>Pseudomonadati</taxon>
        <taxon>Pseudomonadota</taxon>
        <taxon>Betaproteobacteria</taxon>
        <taxon>Burkholderiales</taxon>
        <taxon>Sphaerotilaceae</taxon>
        <taxon>Ideonella</taxon>
    </lineage>
</organism>
<dbReference type="CDD" id="cd20303">
    <property type="entry name" value="cupin_ChrR_1"/>
    <property type="match status" value="1"/>
</dbReference>
<sequence>MMRINADFEQRAAVHAAQAAWLPSPMAGVSRRMLHREGEEKARATTIVRYEAGSHFKGHSHPGGEEFLVLEGTFQDEYGDYPAGTYVRNPPGSFHTPRSDEGCTLFVKLWQFDPHDRTPTQVNTEKLARVPDARRPGVAVSPLFRDRREDVRMEVWAAHTLIHLDLPLGGEFLVLEGGFSEGSEIFTPQSWLRLPRASALTVRTGSRGTKLWVKLGQVLDGPVNIEAGL</sequence>
<evidence type="ECO:0000259" key="1">
    <source>
        <dbReference type="Pfam" id="PF12973"/>
    </source>
</evidence>
<dbReference type="InterPro" id="IPR014710">
    <property type="entry name" value="RmlC-like_jellyroll"/>
</dbReference>